<organism evidence="1 2">
    <name type="scientific">Pleuronectes platessa</name>
    <name type="common">European plaice</name>
    <dbReference type="NCBI Taxonomy" id="8262"/>
    <lineage>
        <taxon>Eukaryota</taxon>
        <taxon>Metazoa</taxon>
        <taxon>Chordata</taxon>
        <taxon>Craniata</taxon>
        <taxon>Vertebrata</taxon>
        <taxon>Euteleostomi</taxon>
        <taxon>Actinopterygii</taxon>
        <taxon>Neopterygii</taxon>
        <taxon>Teleostei</taxon>
        <taxon>Neoteleostei</taxon>
        <taxon>Acanthomorphata</taxon>
        <taxon>Carangaria</taxon>
        <taxon>Pleuronectiformes</taxon>
        <taxon>Pleuronectoidei</taxon>
        <taxon>Pleuronectidae</taxon>
        <taxon>Pleuronectes</taxon>
    </lineage>
</organism>
<name>A0A9N7VP55_PLEPL</name>
<evidence type="ECO:0000313" key="2">
    <source>
        <dbReference type="Proteomes" id="UP001153269"/>
    </source>
</evidence>
<gene>
    <name evidence="1" type="ORF">PLEPLA_LOCUS43607</name>
</gene>
<dbReference type="Proteomes" id="UP001153269">
    <property type="component" value="Unassembled WGS sequence"/>
</dbReference>
<evidence type="ECO:0000313" key="1">
    <source>
        <dbReference type="EMBL" id="CAB1455826.1"/>
    </source>
</evidence>
<dbReference type="EMBL" id="CADEAL010004271">
    <property type="protein sequence ID" value="CAB1455826.1"/>
    <property type="molecule type" value="Genomic_DNA"/>
</dbReference>
<comment type="caution">
    <text evidence="1">The sequence shown here is derived from an EMBL/GenBank/DDBJ whole genome shotgun (WGS) entry which is preliminary data.</text>
</comment>
<proteinExistence type="predicted"/>
<dbReference type="AlphaFoldDB" id="A0A9N7VP55"/>
<keyword evidence="2" id="KW-1185">Reference proteome</keyword>
<reference evidence="1" key="1">
    <citation type="submission" date="2020-03" db="EMBL/GenBank/DDBJ databases">
        <authorList>
            <person name="Weist P."/>
        </authorList>
    </citation>
    <scope>NUCLEOTIDE SEQUENCE</scope>
</reference>
<protein>
    <submittedName>
        <fullName evidence="1">Uncharacterized protein</fullName>
    </submittedName>
</protein>
<sequence>MDPAVWSCLGDRDAAIETAQHVGKPFPHHGGTVSSRTLSDRTFSDCLVPHISRTAVIWYFPQRNRRPTQTSVE</sequence>
<accession>A0A9N7VP55</accession>